<dbReference type="GeneID" id="112045802"/>
<evidence type="ECO:0000256" key="2">
    <source>
        <dbReference type="ARBA" id="ARBA00022676"/>
    </source>
</evidence>
<keyword evidence="5" id="KW-0472">Membrane</keyword>
<dbReference type="AlphaFoldDB" id="A0A6J1MTP9"/>
<name>A0A6J1MTP9_BICAN</name>
<dbReference type="PROSITE" id="PS00375">
    <property type="entry name" value="UDPGT"/>
    <property type="match status" value="1"/>
</dbReference>
<comment type="similarity">
    <text evidence="1 4">Belongs to the UDP-glycosyltransferase family.</text>
</comment>
<keyword evidence="5" id="KW-1133">Transmembrane helix</keyword>
<comment type="subcellular location">
    <subcellularLocation>
        <location evidence="5">Membrane</location>
        <topology evidence="5">Single-pass membrane protein</topology>
    </subcellularLocation>
</comment>
<evidence type="ECO:0000256" key="1">
    <source>
        <dbReference type="ARBA" id="ARBA00009995"/>
    </source>
</evidence>
<dbReference type="PANTHER" id="PTHR48043">
    <property type="entry name" value="EG:EG0003.4 PROTEIN-RELATED"/>
    <property type="match status" value="1"/>
</dbReference>
<dbReference type="FunFam" id="3.40.50.2000:FF:000050">
    <property type="entry name" value="UDP-glucuronosyltransferase"/>
    <property type="match status" value="1"/>
</dbReference>
<feature type="signal peptide" evidence="5">
    <location>
        <begin position="1"/>
        <end position="18"/>
    </location>
</feature>
<dbReference type="KEGG" id="bany:112045802"/>
<dbReference type="Gene3D" id="3.40.50.2000">
    <property type="entry name" value="Glycogen Phosphorylase B"/>
    <property type="match status" value="2"/>
</dbReference>
<dbReference type="GO" id="GO:0016020">
    <property type="term" value="C:membrane"/>
    <property type="evidence" value="ECO:0007669"/>
    <property type="project" value="UniProtKB-SubCell"/>
</dbReference>
<reference evidence="7" key="1">
    <citation type="submission" date="2025-08" db="UniProtKB">
        <authorList>
            <consortium name="RefSeq"/>
        </authorList>
    </citation>
    <scope>IDENTIFICATION</scope>
</reference>
<dbReference type="EC" id="2.4.1.17" evidence="5"/>
<dbReference type="OrthoDB" id="5835829at2759"/>
<dbReference type="RefSeq" id="XP_023937909.1">
    <property type="nucleotide sequence ID" value="XM_024082141.2"/>
</dbReference>
<organism evidence="6 7">
    <name type="scientific">Bicyclus anynana</name>
    <name type="common">Squinting bush brown butterfly</name>
    <dbReference type="NCBI Taxonomy" id="110368"/>
    <lineage>
        <taxon>Eukaryota</taxon>
        <taxon>Metazoa</taxon>
        <taxon>Ecdysozoa</taxon>
        <taxon>Arthropoda</taxon>
        <taxon>Hexapoda</taxon>
        <taxon>Insecta</taxon>
        <taxon>Pterygota</taxon>
        <taxon>Neoptera</taxon>
        <taxon>Endopterygota</taxon>
        <taxon>Lepidoptera</taxon>
        <taxon>Glossata</taxon>
        <taxon>Ditrysia</taxon>
        <taxon>Papilionoidea</taxon>
        <taxon>Nymphalidae</taxon>
        <taxon>Satyrinae</taxon>
        <taxon>Satyrini</taxon>
        <taxon>Mycalesina</taxon>
        <taxon>Bicyclus</taxon>
    </lineage>
</organism>
<evidence type="ECO:0000313" key="7">
    <source>
        <dbReference type="RefSeq" id="XP_023937909.1"/>
    </source>
</evidence>
<keyword evidence="3 4" id="KW-0808">Transferase</keyword>
<protein>
    <recommendedName>
        <fullName evidence="5">UDP-glucuronosyltransferase</fullName>
        <ecNumber evidence="5">2.4.1.17</ecNumber>
    </recommendedName>
</protein>
<dbReference type="CTD" id="100862843"/>
<dbReference type="SUPFAM" id="SSF53756">
    <property type="entry name" value="UDP-Glycosyltransferase/glycogen phosphorylase"/>
    <property type="match status" value="1"/>
</dbReference>
<evidence type="ECO:0000256" key="5">
    <source>
        <dbReference type="RuleBase" id="RU362059"/>
    </source>
</evidence>
<dbReference type="PANTHER" id="PTHR48043:SF159">
    <property type="entry name" value="EG:EG0003.4 PROTEIN-RELATED"/>
    <property type="match status" value="1"/>
</dbReference>
<evidence type="ECO:0000313" key="6">
    <source>
        <dbReference type="Proteomes" id="UP001652582"/>
    </source>
</evidence>
<keyword evidence="6" id="KW-1185">Reference proteome</keyword>
<accession>A0A6J1MTP9</accession>
<comment type="catalytic activity">
    <reaction evidence="5">
        <text>glucuronate acceptor + UDP-alpha-D-glucuronate = acceptor beta-D-glucuronoside + UDP + H(+)</text>
        <dbReference type="Rhea" id="RHEA:21032"/>
        <dbReference type="ChEBI" id="CHEBI:15378"/>
        <dbReference type="ChEBI" id="CHEBI:58052"/>
        <dbReference type="ChEBI" id="CHEBI:58223"/>
        <dbReference type="ChEBI" id="CHEBI:132367"/>
        <dbReference type="ChEBI" id="CHEBI:132368"/>
        <dbReference type="EC" id="2.4.1.17"/>
    </reaction>
</comment>
<feature type="transmembrane region" description="Helical" evidence="5">
    <location>
        <begin position="468"/>
        <end position="491"/>
    </location>
</feature>
<dbReference type="InterPro" id="IPR050271">
    <property type="entry name" value="UDP-glycosyltransferase"/>
</dbReference>
<dbReference type="Proteomes" id="UP001652582">
    <property type="component" value="Chromosome 26"/>
</dbReference>
<keyword evidence="5" id="KW-0812">Transmembrane</keyword>
<gene>
    <name evidence="7" type="primary">LOC112045802</name>
</gene>
<dbReference type="CDD" id="cd03784">
    <property type="entry name" value="GT1_Gtf-like"/>
    <property type="match status" value="1"/>
</dbReference>
<keyword evidence="2 4" id="KW-0328">Glycosyltransferase</keyword>
<dbReference type="InterPro" id="IPR002213">
    <property type="entry name" value="UDP_glucos_trans"/>
</dbReference>
<dbReference type="InterPro" id="IPR035595">
    <property type="entry name" value="UDP_glycos_trans_CS"/>
</dbReference>
<keyword evidence="5" id="KW-0732">Signal</keyword>
<proteinExistence type="inferred from homology"/>
<evidence type="ECO:0000256" key="3">
    <source>
        <dbReference type="ARBA" id="ARBA00022679"/>
    </source>
</evidence>
<dbReference type="GO" id="GO:0015020">
    <property type="term" value="F:glucuronosyltransferase activity"/>
    <property type="evidence" value="ECO:0007669"/>
    <property type="project" value="UniProtKB-EC"/>
</dbReference>
<evidence type="ECO:0000256" key="4">
    <source>
        <dbReference type="RuleBase" id="RU003718"/>
    </source>
</evidence>
<sequence length="511" mass="57512">MKLATLLLAVASLTTTSAYHILCVQNVPSKSHYHLMKGLVDPLLEAGHQVTLITTFPGSKPVPNLTYIDVSHIQDLVKHIDMTHQQSQGLDIVKQFARNISRSSLETPAVRDTLTRGQFDAVITEWFFSDMDAGYAAVLQVPWIQLSGMVLHTHMEYLVDAVRSVPTIPAMVNDYDVPMTLWQRLMNSFAYLYFSYHTTWDQSSVQANYEQYFAPIAAARGVALPEFTSAMRNISVLFVNSHPSFAPAMPVPPNVVDIAGYHIDEVVPPLPKDLKDLLDSSPQGVVYFSMGSVLKSAALPEQTRKDLVKMFSELPYTVLWKFEEKMEGLPKNLHIRPWMPQSSILSHPNVKVFITHGGLLSTLESLQFGVPVIAVPVFGDQPSNARRSVRAGHALMVPFHPPDMAADLKVALHETLSNSSYYKRAQQLSKLFRNRPVSNKKLIQHYVELAIETKGAYHLRSKSLLYSWYQLWMLDQLAVLVLALLLIITLIKRGINRFTKKPVKGKKDKRN</sequence>
<dbReference type="Pfam" id="PF00201">
    <property type="entry name" value="UDPGT"/>
    <property type="match status" value="1"/>
</dbReference>
<feature type="chain" id="PRO_5027151527" description="UDP-glucuronosyltransferase" evidence="5">
    <location>
        <begin position="19"/>
        <end position="511"/>
    </location>
</feature>